<keyword evidence="2" id="KW-1185">Reference proteome</keyword>
<dbReference type="AlphaFoldDB" id="A0A0S4JK06"/>
<accession>A0A0S4JK06</accession>
<sequence length="353" mass="39947">MGYALGQLFPNEINDMFVAIEPWLEQLLEKAVPWLPSWLADVVIEDGAPAALDLLYDVTAPYIPADYIREWEGMAAGANCSVRQIQHVSLFPQASKAACTIFLSEKNATKGGSGFHLRALDFDPTSYVADFSTLFVYHYKTKPMFANFAWIAMTGCLTCMNNVPITLSEKAYGGHSQLIPYGLPWMQMMRRSLEYNNMNDINNYIREVNNANSSTPQTVSIHIGYTDQKNQSIIGWEIGYNFSQSFGWNDFTPTPTHPVWRDIVLWPKNSNPTTTCVKDMVDAQYGSIDADWMANYYSPNDMTGDTQVVGFDLKNMSVYYANSRKRTSQGPLCAYYRQRTFLDMNALFNEPSP</sequence>
<dbReference type="EMBL" id="CYKH01001837">
    <property type="protein sequence ID" value="CUG90498.1"/>
    <property type="molecule type" value="Genomic_DNA"/>
</dbReference>
<dbReference type="Proteomes" id="UP000051952">
    <property type="component" value="Unassembled WGS sequence"/>
</dbReference>
<proteinExistence type="predicted"/>
<reference evidence="2" key="1">
    <citation type="submission" date="2015-09" db="EMBL/GenBank/DDBJ databases">
        <authorList>
            <consortium name="Pathogen Informatics"/>
        </authorList>
    </citation>
    <scope>NUCLEOTIDE SEQUENCE [LARGE SCALE GENOMIC DNA]</scope>
    <source>
        <strain evidence="2">Lake Konstanz</strain>
    </source>
</reference>
<dbReference type="InterPro" id="IPR047803">
    <property type="entry name" value="DCD1A/B-like"/>
</dbReference>
<protein>
    <submittedName>
        <fullName evidence="1">Uncharacterized protein</fullName>
    </submittedName>
</protein>
<dbReference type="PANTHER" id="PTHR35190:SF1">
    <property type="entry name" value="PEPTIDASE C45 HYDROLASE DOMAIN-CONTAINING PROTEIN"/>
    <property type="match status" value="1"/>
</dbReference>
<gene>
    <name evidence="1" type="ORF">BSAL_27070</name>
</gene>
<evidence type="ECO:0000313" key="2">
    <source>
        <dbReference type="Proteomes" id="UP000051952"/>
    </source>
</evidence>
<dbReference type="PANTHER" id="PTHR35190">
    <property type="entry name" value="PROTEIN DCD1B"/>
    <property type="match status" value="1"/>
</dbReference>
<organism evidence="1 2">
    <name type="scientific">Bodo saltans</name>
    <name type="common">Flagellated protozoan</name>
    <dbReference type="NCBI Taxonomy" id="75058"/>
    <lineage>
        <taxon>Eukaryota</taxon>
        <taxon>Discoba</taxon>
        <taxon>Euglenozoa</taxon>
        <taxon>Kinetoplastea</taxon>
        <taxon>Metakinetoplastina</taxon>
        <taxon>Eubodonida</taxon>
        <taxon>Bodonidae</taxon>
        <taxon>Bodo</taxon>
    </lineage>
</organism>
<dbReference type="OrthoDB" id="189997at2759"/>
<dbReference type="VEuPathDB" id="TriTrypDB:BSAL_27070"/>
<evidence type="ECO:0000313" key="1">
    <source>
        <dbReference type="EMBL" id="CUG90498.1"/>
    </source>
</evidence>
<name>A0A0S4JK06_BODSA</name>
<dbReference type="Gene3D" id="3.60.60.10">
    <property type="entry name" value="Penicillin V Acylase, Chain A"/>
    <property type="match status" value="1"/>
</dbReference>